<organism evidence="3 4">
    <name type="scientific">Candidatus Vogelbacteria bacterium RIFOXYD1_FULL_51_18</name>
    <dbReference type="NCBI Taxonomy" id="1802440"/>
    <lineage>
        <taxon>Bacteria</taxon>
        <taxon>Candidatus Vogeliibacteriota</taxon>
    </lineage>
</organism>
<dbReference type="Pfam" id="PF26449">
    <property type="entry name" value="DUF8128"/>
    <property type="match status" value="1"/>
</dbReference>
<name>A0A1G2QNG2_9BACT</name>
<keyword evidence="1" id="KW-1133">Transmembrane helix</keyword>
<evidence type="ECO:0000313" key="4">
    <source>
        <dbReference type="Proteomes" id="UP000177090"/>
    </source>
</evidence>
<dbReference type="EMBL" id="MHTL01000001">
    <property type="protein sequence ID" value="OHA61542.1"/>
    <property type="molecule type" value="Genomic_DNA"/>
</dbReference>
<dbReference type="AlphaFoldDB" id="A0A1G2QNG2"/>
<reference evidence="3 4" key="1">
    <citation type="journal article" date="2016" name="Nat. Commun.">
        <title>Thousands of microbial genomes shed light on interconnected biogeochemical processes in an aquifer system.</title>
        <authorList>
            <person name="Anantharaman K."/>
            <person name="Brown C.T."/>
            <person name="Hug L.A."/>
            <person name="Sharon I."/>
            <person name="Castelle C.J."/>
            <person name="Probst A.J."/>
            <person name="Thomas B.C."/>
            <person name="Singh A."/>
            <person name="Wilkins M.J."/>
            <person name="Karaoz U."/>
            <person name="Brodie E.L."/>
            <person name="Williams K.H."/>
            <person name="Hubbard S.S."/>
            <person name="Banfield J.F."/>
        </authorList>
    </citation>
    <scope>NUCLEOTIDE SEQUENCE [LARGE SCALE GENOMIC DNA]</scope>
</reference>
<evidence type="ECO:0000313" key="3">
    <source>
        <dbReference type="EMBL" id="OHA61542.1"/>
    </source>
</evidence>
<accession>A0A1G2QNG2</accession>
<dbReference type="InterPro" id="IPR058441">
    <property type="entry name" value="DUF8128"/>
</dbReference>
<protein>
    <recommendedName>
        <fullName evidence="2">DUF8128 domain-containing protein</fullName>
    </recommendedName>
</protein>
<sequence>MEAYFFFNLNRFFILVLPYAWYWFPPALALILWHSYRYYTLQKYLAETKWITLEIKIPREVTKSPQAMELALAAFHQTRDLTWYQRTFTGYVRPWFSLEMVSIGGVVHFFVHTPAFFKNVIESSIYAQYPEVEIYETEDYVHDVPMNAGQPDSDWDLWGATLELTKADPYPIKTYIDYGLDKDPKEEFKNDPLATLIELLGSLKQGERFWAQVLVQATRKRFPKTDGPKSVWAIVKHLVGFREKQDWQDEGKALINKLMKRDEKPKLGEFKFTMPSSVEDTASKAIARSISKQGYDCGIRLVYTARRDAFNPSRIVGGLAAFKQFSSLDLNGFKPKKTTKAFNYPWQDPWGWRELKLKKRILRAYRERGWFYSPYKILPFVLNTEELATIFHFPGSSVETPTFGRIESRRGEPPPNLPL</sequence>
<gene>
    <name evidence="3" type="ORF">A2569_03465</name>
</gene>
<feature type="domain" description="DUF8128" evidence="2">
    <location>
        <begin position="46"/>
        <end position="402"/>
    </location>
</feature>
<keyword evidence="1" id="KW-0812">Transmembrane</keyword>
<evidence type="ECO:0000259" key="2">
    <source>
        <dbReference type="Pfam" id="PF26449"/>
    </source>
</evidence>
<comment type="caution">
    <text evidence="3">The sequence shown here is derived from an EMBL/GenBank/DDBJ whole genome shotgun (WGS) entry which is preliminary data.</text>
</comment>
<proteinExistence type="predicted"/>
<evidence type="ECO:0000256" key="1">
    <source>
        <dbReference type="SAM" id="Phobius"/>
    </source>
</evidence>
<dbReference type="Proteomes" id="UP000177090">
    <property type="component" value="Unassembled WGS sequence"/>
</dbReference>
<feature type="transmembrane region" description="Helical" evidence="1">
    <location>
        <begin position="12"/>
        <end position="33"/>
    </location>
</feature>
<keyword evidence="1" id="KW-0472">Membrane</keyword>
<dbReference type="STRING" id="1802440.A2569_03465"/>